<organism evidence="2 3">
    <name type="scientific">Acrobeloides nanus</name>
    <dbReference type="NCBI Taxonomy" id="290746"/>
    <lineage>
        <taxon>Eukaryota</taxon>
        <taxon>Metazoa</taxon>
        <taxon>Ecdysozoa</taxon>
        <taxon>Nematoda</taxon>
        <taxon>Chromadorea</taxon>
        <taxon>Rhabditida</taxon>
        <taxon>Tylenchina</taxon>
        <taxon>Cephalobomorpha</taxon>
        <taxon>Cephaloboidea</taxon>
        <taxon>Cephalobidae</taxon>
        <taxon>Acrobeloides</taxon>
    </lineage>
</organism>
<dbReference type="Gene3D" id="3.30.760.10">
    <property type="entry name" value="RNA Cap, Translation Initiation Factor Eif4e"/>
    <property type="match status" value="1"/>
</dbReference>
<evidence type="ECO:0000256" key="1">
    <source>
        <dbReference type="SAM" id="MobiDB-lite"/>
    </source>
</evidence>
<name>A0A914CNP8_9BILA</name>
<evidence type="ECO:0000313" key="2">
    <source>
        <dbReference type="Proteomes" id="UP000887540"/>
    </source>
</evidence>
<keyword evidence="2" id="KW-1185">Reference proteome</keyword>
<dbReference type="InterPro" id="IPR023398">
    <property type="entry name" value="TIF_eIF4e-like"/>
</dbReference>
<protein>
    <submittedName>
        <fullName evidence="3">Uncharacterized protein</fullName>
    </submittedName>
</protein>
<dbReference type="SUPFAM" id="SSF55418">
    <property type="entry name" value="eIF4e-like"/>
    <property type="match status" value="1"/>
</dbReference>
<feature type="compositionally biased region" description="Basic and acidic residues" evidence="1">
    <location>
        <begin position="225"/>
        <end position="240"/>
    </location>
</feature>
<accession>A0A914CNP8</accession>
<feature type="region of interest" description="Disordered" evidence="1">
    <location>
        <begin position="221"/>
        <end position="240"/>
    </location>
</feature>
<reference evidence="3" key="1">
    <citation type="submission" date="2022-11" db="UniProtKB">
        <authorList>
            <consortium name="WormBaseParasite"/>
        </authorList>
    </citation>
    <scope>IDENTIFICATION</scope>
</reference>
<dbReference type="WBParaSite" id="ACRNAN_scaffold12592.g28451.t1">
    <property type="protein sequence ID" value="ACRNAN_scaffold12592.g28451.t1"/>
    <property type="gene ID" value="ACRNAN_scaffold12592.g28451"/>
</dbReference>
<sequence>MGQVDSKFVNSDLKPSEVTETPWLYEKNDELAQKFNPGKDFGKWTMYFSIDEIDQKWFEARLAYNAKKLPGISDMKVKTAYKSEDDPANYSTTKVIIFYCGPASDEEKMLIIGRNLVQEIPYTDKFGWIYYKSDRQTFQGSRKTGNKKNHLYKLPVPRKTVEGNHENFPPLLPFSDLGTTSRPALPDISPVPDVSTTAEDKSDSQNSFFDTQVDRQAFVQITRSQSHDSKDSKDSFYDPKVDEILQQAFEQAEKERSQKK</sequence>
<dbReference type="Proteomes" id="UP000887540">
    <property type="component" value="Unplaced"/>
</dbReference>
<feature type="region of interest" description="Disordered" evidence="1">
    <location>
        <begin position="182"/>
        <end position="211"/>
    </location>
</feature>
<dbReference type="AlphaFoldDB" id="A0A914CNP8"/>
<evidence type="ECO:0000313" key="3">
    <source>
        <dbReference type="WBParaSite" id="ACRNAN_scaffold12592.g28451.t1"/>
    </source>
</evidence>
<proteinExistence type="predicted"/>